<dbReference type="AlphaFoldDB" id="A0A820PKK7"/>
<comment type="caution">
    <text evidence="1">The sequence shown here is derived from an EMBL/GenBank/DDBJ whole genome shotgun (WGS) entry which is preliminary data.</text>
</comment>
<name>A0A820PKK7_9BILA</name>
<evidence type="ECO:0000313" key="2">
    <source>
        <dbReference type="Proteomes" id="UP000663844"/>
    </source>
</evidence>
<proteinExistence type="predicted"/>
<reference evidence="1" key="1">
    <citation type="submission" date="2021-02" db="EMBL/GenBank/DDBJ databases">
        <authorList>
            <person name="Nowell W R."/>
        </authorList>
    </citation>
    <scope>NUCLEOTIDE SEQUENCE</scope>
</reference>
<feature type="non-terminal residue" evidence="1">
    <location>
        <position position="1"/>
    </location>
</feature>
<dbReference type="Proteomes" id="UP000663844">
    <property type="component" value="Unassembled WGS sequence"/>
</dbReference>
<evidence type="ECO:0000313" key="1">
    <source>
        <dbReference type="EMBL" id="CAF4404049.1"/>
    </source>
</evidence>
<gene>
    <name evidence="1" type="ORF">OXD698_LOCUS51627</name>
</gene>
<organism evidence="1 2">
    <name type="scientific">Adineta steineri</name>
    <dbReference type="NCBI Taxonomy" id="433720"/>
    <lineage>
        <taxon>Eukaryota</taxon>
        <taxon>Metazoa</taxon>
        <taxon>Spiralia</taxon>
        <taxon>Gnathifera</taxon>
        <taxon>Rotifera</taxon>
        <taxon>Eurotatoria</taxon>
        <taxon>Bdelloidea</taxon>
        <taxon>Adinetida</taxon>
        <taxon>Adinetidae</taxon>
        <taxon>Adineta</taxon>
    </lineage>
</organism>
<dbReference type="EMBL" id="CAJOAZ010026755">
    <property type="protein sequence ID" value="CAF4404049.1"/>
    <property type="molecule type" value="Genomic_DNA"/>
</dbReference>
<protein>
    <submittedName>
        <fullName evidence="1">Uncharacterized protein</fullName>
    </submittedName>
</protein>
<sequence length="63" mass="7134">MVFMDSSEITTSIKSAVRHLKQLGGSFQTNTFTEADLNNIDQVADTLMTLEKEILKLYSDYET</sequence>
<accession>A0A820PKK7</accession>